<gene>
    <name evidence="1" type="ORF">RCC_06680</name>
</gene>
<evidence type="ECO:0000313" key="1">
    <source>
        <dbReference type="EMBL" id="CZT20822.1"/>
    </source>
</evidence>
<name>A0A2D3UTJ0_9PEZI</name>
<dbReference type="RefSeq" id="XP_023627711.1">
    <property type="nucleotide sequence ID" value="XM_023771943.1"/>
</dbReference>
<reference evidence="1 2" key="1">
    <citation type="submission" date="2016-03" db="EMBL/GenBank/DDBJ databases">
        <authorList>
            <person name="Ploux O."/>
        </authorList>
    </citation>
    <scope>NUCLEOTIDE SEQUENCE [LARGE SCALE GENOMIC DNA]</scope>
    <source>
        <strain evidence="1 2">URUG2</strain>
    </source>
</reference>
<protein>
    <submittedName>
        <fullName evidence="1">Uncharacterized protein</fullName>
    </submittedName>
</protein>
<dbReference type="EMBL" id="FJUY01000010">
    <property type="protein sequence ID" value="CZT20822.1"/>
    <property type="molecule type" value="Genomic_DNA"/>
</dbReference>
<dbReference type="AlphaFoldDB" id="A0A2D3UTJ0"/>
<proteinExistence type="predicted"/>
<organism evidence="1 2">
    <name type="scientific">Ramularia collo-cygni</name>
    <dbReference type="NCBI Taxonomy" id="112498"/>
    <lineage>
        <taxon>Eukaryota</taxon>
        <taxon>Fungi</taxon>
        <taxon>Dikarya</taxon>
        <taxon>Ascomycota</taxon>
        <taxon>Pezizomycotina</taxon>
        <taxon>Dothideomycetes</taxon>
        <taxon>Dothideomycetidae</taxon>
        <taxon>Mycosphaerellales</taxon>
        <taxon>Mycosphaerellaceae</taxon>
        <taxon>Ramularia</taxon>
    </lineage>
</organism>
<keyword evidence="2" id="KW-1185">Reference proteome</keyword>
<dbReference type="GeneID" id="35601813"/>
<accession>A0A2D3UTJ0</accession>
<dbReference type="Proteomes" id="UP000225277">
    <property type="component" value="Unassembled WGS sequence"/>
</dbReference>
<sequence>MFTEGIQELTKVVVNREHRSMDQIEALSSQKRARSSFTKSDRGSGRLSVVMEERLGSKDDLDGRYPKDLFYSVDGIASSFWRLSMGTYVWNARADIVERLADRETGDRYLPAKVGVLPVATCVAL</sequence>
<evidence type="ECO:0000313" key="2">
    <source>
        <dbReference type="Proteomes" id="UP000225277"/>
    </source>
</evidence>